<sequence length="403" mass="45476">MGAPMTGEDSSEMLEGLFKLVKEIRPAPTPRTRLSPYETRMLRDQGVMITDLGDYALLTEGRNYGRIEHYIEWLAEQADIPARSLLYRPQHISDDTLGFLGFQVTDAVGLLVYMEQLGIMVSAALLVDELLPVLEMRTLLTEAEHSILTYKLWTGRRRIVIRSTAKCIPGTESVETFRSPAGYRYKMTRQNDLALSLEVRGPKHRQLKQESIDCDYCGLSYLSNTPAETRIHRQVHRRAAQLLDPVPNTRLAKRLAETDQPIIIDSKAPMWMQKEVYRRAVKFKREFRYDFVQWAGDDVNPVTLGWHGHLFPAGPDGTIAGACAFSNQHPGPGGEEWTLAWVWVAPKYRGQGLLTAHWSGLVERYGNFFIEPPLSEAMQGFVRSHGTESQVALLVAYAGLGSN</sequence>
<dbReference type="GO" id="GO:0016747">
    <property type="term" value="F:acyltransferase activity, transferring groups other than amino-acyl groups"/>
    <property type="evidence" value="ECO:0007669"/>
    <property type="project" value="InterPro"/>
</dbReference>
<dbReference type="Proteomes" id="UP000326241">
    <property type="component" value="Unassembled WGS sequence"/>
</dbReference>
<evidence type="ECO:0000313" key="2">
    <source>
        <dbReference type="EMBL" id="VVM53313.1"/>
    </source>
</evidence>
<dbReference type="InterPro" id="IPR016181">
    <property type="entry name" value="Acyl_CoA_acyltransferase"/>
</dbReference>
<dbReference type="Gene3D" id="3.40.630.30">
    <property type="match status" value="1"/>
</dbReference>
<name>A0A5E6QCC4_PSEFL</name>
<protein>
    <recommendedName>
        <fullName evidence="1">N-acetyltransferase domain-containing protein</fullName>
    </recommendedName>
</protein>
<proteinExistence type="predicted"/>
<dbReference type="AlphaFoldDB" id="A0A5E6QCC4"/>
<dbReference type="EMBL" id="CABVGZ010000006">
    <property type="protein sequence ID" value="VVM53313.1"/>
    <property type="molecule type" value="Genomic_DNA"/>
</dbReference>
<organism evidence="2 3">
    <name type="scientific">Pseudomonas fluorescens</name>
    <dbReference type="NCBI Taxonomy" id="294"/>
    <lineage>
        <taxon>Bacteria</taxon>
        <taxon>Pseudomonadati</taxon>
        <taxon>Pseudomonadota</taxon>
        <taxon>Gammaproteobacteria</taxon>
        <taxon>Pseudomonadales</taxon>
        <taxon>Pseudomonadaceae</taxon>
        <taxon>Pseudomonas</taxon>
    </lineage>
</organism>
<dbReference type="SUPFAM" id="SSF55729">
    <property type="entry name" value="Acyl-CoA N-acyltransferases (Nat)"/>
    <property type="match status" value="1"/>
</dbReference>
<dbReference type="InterPro" id="IPR000182">
    <property type="entry name" value="GNAT_dom"/>
</dbReference>
<feature type="domain" description="N-acetyltransferase" evidence="1">
    <location>
        <begin position="294"/>
        <end position="358"/>
    </location>
</feature>
<reference evidence="2 3" key="1">
    <citation type="submission" date="2019-09" db="EMBL/GenBank/DDBJ databases">
        <authorList>
            <person name="Chandra G."/>
            <person name="Truman W A."/>
        </authorList>
    </citation>
    <scope>NUCLEOTIDE SEQUENCE [LARGE SCALE GENOMIC DNA]</scope>
    <source>
        <strain evidence="2">PS624</strain>
    </source>
</reference>
<dbReference type="Pfam" id="PF00583">
    <property type="entry name" value="Acetyltransf_1"/>
    <property type="match status" value="1"/>
</dbReference>
<evidence type="ECO:0000313" key="3">
    <source>
        <dbReference type="Proteomes" id="UP000326241"/>
    </source>
</evidence>
<dbReference type="CDD" id="cd04301">
    <property type="entry name" value="NAT_SF"/>
    <property type="match status" value="1"/>
</dbReference>
<gene>
    <name evidence="2" type="ORF">PS624_00900</name>
</gene>
<accession>A0A5E6QCC4</accession>
<evidence type="ECO:0000259" key="1">
    <source>
        <dbReference type="Pfam" id="PF00583"/>
    </source>
</evidence>